<feature type="region of interest" description="Disordered" evidence="1">
    <location>
        <begin position="434"/>
        <end position="462"/>
    </location>
</feature>
<accession>A0A3Q0JC41</accession>
<evidence type="ECO:0000256" key="1">
    <source>
        <dbReference type="SAM" id="MobiDB-lite"/>
    </source>
</evidence>
<protein>
    <submittedName>
        <fullName evidence="3">GATA zinc finger domain-containing protein 14-like</fullName>
    </submittedName>
</protein>
<dbReference type="GeneID" id="113470216"/>
<name>A0A3Q0JC41_DIACI</name>
<feature type="region of interest" description="Disordered" evidence="1">
    <location>
        <begin position="183"/>
        <end position="211"/>
    </location>
</feature>
<feature type="compositionally biased region" description="Low complexity" evidence="1">
    <location>
        <begin position="188"/>
        <end position="199"/>
    </location>
</feature>
<feature type="compositionally biased region" description="Low complexity" evidence="1">
    <location>
        <begin position="76"/>
        <end position="102"/>
    </location>
</feature>
<evidence type="ECO:0000313" key="2">
    <source>
        <dbReference type="Proteomes" id="UP000079169"/>
    </source>
</evidence>
<dbReference type="AlphaFoldDB" id="A0A3Q0JC41"/>
<proteinExistence type="predicted"/>
<sequence>MVCQVVRVILEHLTKHLKTWLNKQRIQENNRSDEIIHKNENIRRDTNENDRSDTNRNKNDRNDANENDRHDKVSSENDSNVKVVNKNGNVRSDSNGNGNVRSNRNRNENVRSDTKEHDRNGMDFNDGIQRVQDILNKTQKDNVRDPYNIQNGSEQNTNLTSTQKKHRMILVIEDLIHVHNSTNENKTDTTLPLSETTTDMESRVSKTDQASKAPKKLLEIDLYKRPNKSLEWKIETNRKPENIVIEVKPQAENVNRTGKKTYEIDVVIKVLPKIDNGTNGTTLGTLSKNVTMENATEGINVTDTTAPNRIIDNQKTLNNENQIPLDDTSRDPIDLLTHGTDNRLTVLNNMTANEEMNRTFDKTSEDLAEQTTHTKPRPEHKILNNAIPDNIDKTLNKTAEPTQTTNSTIKQQNQQEINKGLSHLIQFYLNYSQNEQEQQQQHHRDKRHLNPDHQNEEGNQNKPCIEVLNNMTANEEMNRTFDKTSEDLAEQTTHTNSI</sequence>
<gene>
    <name evidence="3" type="primary">LOC113470216</name>
</gene>
<dbReference type="KEGG" id="dci:113470216"/>
<dbReference type="Proteomes" id="UP000079169">
    <property type="component" value="Unplaced"/>
</dbReference>
<keyword evidence="2" id="KW-1185">Reference proteome</keyword>
<organism evidence="2 3">
    <name type="scientific">Diaphorina citri</name>
    <name type="common">Asian citrus psyllid</name>
    <dbReference type="NCBI Taxonomy" id="121845"/>
    <lineage>
        <taxon>Eukaryota</taxon>
        <taxon>Metazoa</taxon>
        <taxon>Ecdysozoa</taxon>
        <taxon>Arthropoda</taxon>
        <taxon>Hexapoda</taxon>
        <taxon>Insecta</taxon>
        <taxon>Pterygota</taxon>
        <taxon>Neoptera</taxon>
        <taxon>Paraneoptera</taxon>
        <taxon>Hemiptera</taxon>
        <taxon>Sternorrhyncha</taxon>
        <taxon>Psylloidea</taxon>
        <taxon>Psyllidae</taxon>
        <taxon>Diaphorininae</taxon>
        <taxon>Diaphorina</taxon>
    </lineage>
</organism>
<dbReference type="RefSeq" id="XP_026684285.1">
    <property type="nucleotide sequence ID" value="XM_026828484.1"/>
</dbReference>
<feature type="compositionally biased region" description="Basic and acidic residues" evidence="1">
    <location>
        <begin position="105"/>
        <end position="121"/>
    </location>
</feature>
<feature type="region of interest" description="Disordered" evidence="1">
    <location>
        <begin position="37"/>
        <end position="162"/>
    </location>
</feature>
<feature type="compositionally biased region" description="Basic and acidic residues" evidence="1">
    <location>
        <begin position="37"/>
        <end position="75"/>
    </location>
</feature>
<reference evidence="3" key="1">
    <citation type="submission" date="2025-08" db="UniProtKB">
        <authorList>
            <consortium name="RefSeq"/>
        </authorList>
    </citation>
    <scope>IDENTIFICATION</scope>
</reference>
<feature type="compositionally biased region" description="Polar residues" evidence="1">
    <location>
        <begin position="148"/>
        <end position="162"/>
    </location>
</feature>
<dbReference type="PaxDb" id="121845-A0A3Q0JC41"/>
<evidence type="ECO:0000313" key="3">
    <source>
        <dbReference type="RefSeq" id="XP_026684285.1"/>
    </source>
</evidence>